<reference evidence="5" key="1">
    <citation type="journal article" date="2016" name="Nature">
        <title>The genome of the seagrass Zostera marina reveals angiosperm adaptation to the sea.</title>
        <authorList>
            <person name="Olsen J.L."/>
            <person name="Rouze P."/>
            <person name="Verhelst B."/>
            <person name="Lin Y.-C."/>
            <person name="Bayer T."/>
            <person name="Collen J."/>
            <person name="Dattolo E."/>
            <person name="De Paoli E."/>
            <person name="Dittami S."/>
            <person name="Maumus F."/>
            <person name="Michel G."/>
            <person name="Kersting A."/>
            <person name="Lauritano C."/>
            <person name="Lohaus R."/>
            <person name="Toepel M."/>
            <person name="Tonon T."/>
            <person name="Vanneste K."/>
            <person name="Amirebrahimi M."/>
            <person name="Brakel J."/>
            <person name="Bostroem C."/>
            <person name="Chovatia M."/>
            <person name="Grimwood J."/>
            <person name="Jenkins J.W."/>
            <person name="Jueterbock A."/>
            <person name="Mraz A."/>
            <person name="Stam W.T."/>
            <person name="Tice H."/>
            <person name="Bornberg-Bauer E."/>
            <person name="Green P.J."/>
            <person name="Pearson G.A."/>
            <person name="Procaccini G."/>
            <person name="Duarte C.M."/>
            <person name="Schmutz J."/>
            <person name="Reusch T.B.H."/>
            <person name="Van de Peer Y."/>
        </authorList>
    </citation>
    <scope>NUCLEOTIDE SEQUENCE [LARGE SCALE GENOMIC DNA]</scope>
    <source>
        <strain evidence="5">cv. Finnish</strain>
    </source>
</reference>
<dbReference type="STRING" id="29655.A0A0K9Q5T0"/>
<dbReference type="InterPro" id="IPR007930">
    <property type="entry name" value="DUF724"/>
</dbReference>
<protein>
    <submittedName>
        <fullName evidence="4">Uncharacterized protein</fullName>
    </submittedName>
</protein>
<feature type="coiled-coil region" evidence="3">
    <location>
        <begin position="103"/>
        <end position="144"/>
    </location>
</feature>
<evidence type="ECO:0000256" key="1">
    <source>
        <dbReference type="ARBA" id="ARBA00022448"/>
    </source>
</evidence>
<sequence>MDSSGPSPFSPRILAGISQNPHFQALSSASDTIRTNVIRAYDETFLDAVAKIQSLSSDGDLHNLKASLQSTITQLENMGYDVDPLLNRIDLLEETGKRVVAMKESSIERIAEVSRRLEEKKSDLEEIKEEIARLSEVAEEKKLGIDALLRMVENLKVMKPEFDDSSLAHLAKAPFV</sequence>
<gene>
    <name evidence="4" type="ORF">ZOSMA_10G01590</name>
</gene>
<keyword evidence="2" id="KW-0341">Growth regulation</keyword>
<evidence type="ECO:0000313" key="4">
    <source>
        <dbReference type="EMBL" id="KMZ75890.1"/>
    </source>
</evidence>
<dbReference type="EMBL" id="LFYR01000113">
    <property type="protein sequence ID" value="KMZ75890.1"/>
    <property type="molecule type" value="Genomic_DNA"/>
</dbReference>
<dbReference type="Pfam" id="PF05266">
    <property type="entry name" value="DUF724"/>
    <property type="match status" value="1"/>
</dbReference>
<comment type="caution">
    <text evidence="4">The sequence shown here is derived from an EMBL/GenBank/DDBJ whole genome shotgun (WGS) entry which is preliminary data.</text>
</comment>
<dbReference type="AlphaFoldDB" id="A0A0K9Q5T0"/>
<evidence type="ECO:0000256" key="2">
    <source>
        <dbReference type="ARBA" id="ARBA00022604"/>
    </source>
</evidence>
<accession>A0A0K9Q5T0</accession>
<keyword evidence="5" id="KW-1185">Reference proteome</keyword>
<evidence type="ECO:0000256" key="3">
    <source>
        <dbReference type="SAM" id="Coils"/>
    </source>
</evidence>
<dbReference type="OrthoDB" id="1938038at2759"/>
<keyword evidence="3" id="KW-0175">Coiled coil</keyword>
<dbReference type="Proteomes" id="UP000036987">
    <property type="component" value="Unassembled WGS sequence"/>
</dbReference>
<proteinExistence type="predicted"/>
<organism evidence="4 5">
    <name type="scientific">Zostera marina</name>
    <name type="common">Eelgrass</name>
    <dbReference type="NCBI Taxonomy" id="29655"/>
    <lineage>
        <taxon>Eukaryota</taxon>
        <taxon>Viridiplantae</taxon>
        <taxon>Streptophyta</taxon>
        <taxon>Embryophyta</taxon>
        <taxon>Tracheophyta</taxon>
        <taxon>Spermatophyta</taxon>
        <taxon>Magnoliopsida</taxon>
        <taxon>Liliopsida</taxon>
        <taxon>Zosteraceae</taxon>
        <taxon>Zostera</taxon>
    </lineage>
</organism>
<name>A0A0K9Q5T0_ZOSMR</name>
<evidence type="ECO:0000313" key="5">
    <source>
        <dbReference type="Proteomes" id="UP000036987"/>
    </source>
</evidence>
<keyword evidence="1" id="KW-0813">Transport</keyword>